<keyword evidence="1" id="KW-0645">Protease</keyword>
<proteinExistence type="predicted"/>
<reference evidence="5" key="1">
    <citation type="journal article" date="2019" name="Int. J. Syst. Evol. Microbiol.">
        <title>The Global Catalogue of Microorganisms (GCM) 10K type strain sequencing project: providing services to taxonomists for standard genome sequencing and annotation.</title>
        <authorList>
            <consortium name="The Broad Institute Genomics Platform"/>
            <consortium name="The Broad Institute Genome Sequencing Center for Infectious Disease"/>
            <person name="Wu L."/>
            <person name="Ma J."/>
        </authorList>
    </citation>
    <scope>NUCLEOTIDE SEQUENCE [LARGE SCALE GENOMIC DNA]</scope>
    <source>
        <strain evidence="5">NBRC 108725</strain>
    </source>
</reference>
<feature type="region of interest" description="Disordered" evidence="3">
    <location>
        <begin position="1"/>
        <end position="34"/>
    </location>
</feature>
<feature type="compositionally biased region" description="Low complexity" evidence="3">
    <location>
        <begin position="10"/>
        <end position="30"/>
    </location>
</feature>
<dbReference type="InterPro" id="IPR051201">
    <property type="entry name" value="Chloro_Bact_Ser_Proteases"/>
</dbReference>
<keyword evidence="2" id="KW-0378">Hydrolase</keyword>
<dbReference type="PANTHER" id="PTHR43343">
    <property type="entry name" value="PEPTIDASE S12"/>
    <property type="match status" value="1"/>
</dbReference>
<dbReference type="Pfam" id="PF13365">
    <property type="entry name" value="Trypsin_2"/>
    <property type="match status" value="1"/>
</dbReference>
<protein>
    <recommendedName>
        <fullName evidence="6">Serine protease</fullName>
    </recommendedName>
</protein>
<dbReference type="InterPro" id="IPR001940">
    <property type="entry name" value="Peptidase_S1C"/>
</dbReference>
<dbReference type="Proteomes" id="UP001321498">
    <property type="component" value="Chromosome"/>
</dbReference>
<gene>
    <name evidence="4" type="ORF">GCM10025866_32980</name>
</gene>
<evidence type="ECO:0000256" key="2">
    <source>
        <dbReference type="ARBA" id="ARBA00022801"/>
    </source>
</evidence>
<name>A0ABN6XQW6_9MICO</name>
<dbReference type="EMBL" id="AP027731">
    <property type="protein sequence ID" value="BDZ47389.1"/>
    <property type="molecule type" value="Genomic_DNA"/>
</dbReference>
<organism evidence="4 5">
    <name type="scientific">Naasia aerilata</name>
    <dbReference type="NCBI Taxonomy" id="1162966"/>
    <lineage>
        <taxon>Bacteria</taxon>
        <taxon>Bacillati</taxon>
        <taxon>Actinomycetota</taxon>
        <taxon>Actinomycetes</taxon>
        <taxon>Micrococcales</taxon>
        <taxon>Microbacteriaceae</taxon>
        <taxon>Naasia</taxon>
    </lineage>
</organism>
<evidence type="ECO:0000256" key="3">
    <source>
        <dbReference type="SAM" id="MobiDB-lite"/>
    </source>
</evidence>
<sequence>MTAHTTSAPSESARAELGALSSSAAPAGSRRTARSTRVRRSVAALIAVPATALALTSCFANPLGGITGGGGGDTSDGKSVGFDGVQSATIQIESVGTFVTPEGGYEAAGRGSGFIIDESGLAVTNNHVVVGAGTLKVWRGGDQSKTLNAKVLGSSECLDLAVIDLSGDGYPSMSWFEGDPKVATDVYTAGFPSVTRRST</sequence>
<accession>A0ABN6XQW6</accession>
<evidence type="ECO:0000256" key="1">
    <source>
        <dbReference type="ARBA" id="ARBA00022670"/>
    </source>
</evidence>
<dbReference type="InterPro" id="IPR009003">
    <property type="entry name" value="Peptidase_S1_PA"/>
</dbReference>
<evidence type="ECO:0008006" key="6">
    <source>
        <dbReference type="Google" id="ProtNLM"/>
    </source>
</evidence>
<dbReference type="PANTHER" id="PTHR43343:SF3">
    <property type="entry name" value="PROTEASE DO-LIKE 8, CHLOROPLASTIC"/>
    <property type="match status" value="1"/>
</dbReference>
<evidence type="ECO:0000313" key="5">
    <source>
        <dbReference type="Proteomes" id="UP001321498"/>
    </source>
</evidence>
<dbReference type="Gene3D" id="2.40.10.120">
    <property type="match status" value="1"/>
</dbReference>
<dbReference type="SUPFAM" id="SSF50494">
    <property type="entry name" value="Trypsin-like serine proteases"/>
    <property type="match status" value="1"/>
</dbReference>
<dbReference type="PRINTS" id="PR00834">
    <property type="entry name" value="PROTEASES2C"/>
</dbReference>
<keyword evidence="5" id="KW-1185">Reference proteome</keyword>
<evidence type="ECO:0000313" key="4">
    <source>
        <dbReference type="EMBL" id="BDZ47389.1"/>
    </source>
</evidence>